<protein>
    <submittedName>
        <fullName evidence="1">Uncharacterized protein</fullName>
    </submittedName>
</protein>
<dbReference type="AlphaFoldDB" id="A0A085NMF9"/>
<organism evidence="1">
    <name type="scientific">Trichuris suis</name>
    <name type="common">pig whipworm</name>
    <dbReference type="NCBI Taxonomy" id="68888"/>
    <lineage>
        <taxon>Eukaryota</taxon>
        <taxon>Metazoa</taxon>
        <taxon>Ecdysozoa</taxon>
        <taxon>Nematoda</taxon>
        <taxon>Enoplea</taxon>
        <taxon>Dorylaimia</taxon>
        <taxon>Trichinellida</taxon>
        <taxon>Trichuridae</taxon>
        <taxon>Trichuris</taxon>
    </lineage>
</organism>
<reference evidence="1" key="1">
    <citation type="journal article" date="2014" name="Nat. Genet.">
        <title>Genome and transcriptome of the porcine whipworm Trichuris suis.</title>
        <authorList>
            <person name="Jex A.R."/>
            <person name="Nejsum P."/>
            <person name="Schwarz E.M."/>
            <person name="Hu L."/>
            <person name="Young N.D."/>
            <person name="Hall R.S."/>
            <person name="Korhonen P.K."/>
            <person name="Liao S."/>
            <person name="Thamsborg S."/>
            <person name="Xia J."/>
            <person name="Xu P."/>
            <person name="Wang S."/>
            <person name="Scheerlinck J.P."/>
            <person name="Hofmann A."/>
            <person name="Sternberg P.W."/>
            <person name="Wang J."/>
            <person name="Gasser R.B."/>
        </authorList>
    </citation>
    <scope>NUCLEOTIDE SEQUENCE [LARGE SCALE GENOMIC DNA]</scope>
    <source>
        <strain evidence="1">DCEP-RM93F</strain>
    </source>
</reference>
<evidence type="ECO:0000313" key="1">
    <source>
        <dbReference type="EMBL" id="KFD70655.1"/>
    </source>
</evidence>
<dbReference type="EMBL" id="KL367486">
    <property type="protein sequence ID" value="KFD70655.1"/>
    <property type="molecule type" value="Genomic_DNA"/>
</dbReference>
<proteinExistence type="predicted"/>
<dbReference type="Proteomes" id="UP000030758">
    <property type="component" value="Unassembled WGS sequence"/>
</dbReference>
<sequence>MQTFSSFASALTGTLSAVQKSEISTSNGQLALSEYLIRSFYASLLHYAKQRAVKRRIASFNCIRFALHVAGLLVSFRVVCINRATQFASCPFDDGSLTGLKLTEATDVVSVAKAIVQRLQRLVEIVKCSLAQNR</sequence>
<name>A0A085NMF9_9BILA</name>
<gene>
    <name evidence="1" type="ORF">M514_17127</name>
</gene>
<accession>A0A085NMF9</accession>